<keyword evidence="2" id="KW-1185">Reference proteome</keyword>
<accession>A0AAD7E8V1</accession>
<organism evidence="1 2">
    <name type="scientific">Mycena albidolilacea</name>
    <dbReference type="NCBI Taxonomy" id="1033008"/>
    <lineage>
        <taxon>Eukaryota</taxon>
        <taxon>Fungi</taxon>
        <taxon>Dikarya</taxon>
        <taxon>Basidiomycota</taxon>
        <taxon>Agaricomycotina</taxon>
        <taxon>Agaricomycetes</taxon>
        <taxon>Agaricomycetidae</taxon>
        <taxon>Agaricales</taxon>
        <taxon>Marasmiineae</taxon>
        <taxon>Mycenaceae</taxon>
        <taxon>Mycena</taxon>
    </lineage>
</organism>
<gene>
    <name evidence="1" type="ORF">DFH08DRAFT_825955</name>
</gene>
<comment type="caution">
    <text evidence="1">The sequence shown here is derived from an EMBL/GenBank/DDBJ whole genome shotgun (WGS) entry which is preliminary data.</text>
</comment>
<dbReference type="EMBL" id="JARIHO010000107">
    <property type="protein sequence ID" value="KAJ7303106.1"/>
    <property type="molecule type" value="Genomic_DNA"/>
</dbReference>
<reference evidence="1" key="1">
    <citation type="submission" date="2023-03" db="EMBL/GenBank/DDBJ databases">
        <title>Massive genome expansion in bonnet fungi (Mycena s.s.) driven by repeated elements and novel gene families across ecological guilds.</title>
        <authorList>
            <consortium name="Lawrence Berkeley National Laboratory"/>
            <person name="Harder C.B."/>
            <person name="Miyauchi S."/>
            <person name="Viragh M."/>
            <person name="Kuo A."/>
            <person name="Thoen E."/>
            <person name="Andreopoulos B."/>
            <person name="Lu D."/>
            <person name="Skrede I."/>
            <person name="Drula E."/>
            <person name="Henrissat B."/>
            <person name="Morin E."/>
            <person name="Kohler A."/>
            <person name="Barry K."/>
            <person name="LaButti K."/>
            <person name="Morin E."/>
            <person name="Salamov A."/>
            <person name="Lipzen A."/>
            <person name="Mereny Z."/>
            <person name="Hegedus B."/>
            <person name="Baldrian P."/>
            <person name="Stursova M."/>
            <person name="Weitz H."/>
            <person name="Taylor A."/>
            <person name="Grigoriev I.V."/>
            <person name="Nagy L.G."/>
            <person name="Martin F."/>
            <person name="Kauserud H."/>
        </authorList>
    </citation>
    <scope>NUCLEOTIDE SEQUENCE</scope>
    <source>
        <strain evidence="1">CBHHK002</strain>
    </source>
</reference>
<sequence length="282" mass="30807">MPCRALQKKLGADVPCPALQTHQVFPTKQDFTKYYLRSRYSTPAPSIFFGSGHDTLAPSIFFGAGLGTSVPSIFWGAGPAPSIFCEAGHGTPAPSIFRGAGHGSPAPSIFHGAGHGTPAPSIFRDAGHGTPAPSIFRRAGHSTSAPSIFFGAGHEGCNPQHQVFSSEQDMALQQVFPNPPRNARKNALFLGHWCQGPTFKMGPRDIPQIFLFRLRCMVSVELKFHCTDFSATEHCGLGSNIFWVDWYNNQYLLFGLHFCPTDMQPECFVLIMAALELFFITK</sequence>
<evidence type="ECO:0000313" key="2">
    <source>
        <dbReference type="Proteomes" id="UP001218218"/>
    </source>
</evidence>
<proteinExistence type="predicted"/>
<dbReference type="Proteomes" id="UP001218218">
    <property type="component" value="Unassembled WGS sequence"/>
</dbReference>
<dbReference type="AlphaFoldDB" id="A0AAD7E8V1"/>
<evidence type="ECO:0000313" key="1">
    <source>
        <dbReference type="EMBL" id="KAJ7303106.1"/>
    </source>
</evidence>
<name>A0AAD7E8V1_9AGAR</name>
<protein>
    <submittedName>
        <fullName evidence="1">Uncharacterized protein</fullName>
    </submittedName>
</protein>